<name>A0ACB9RNS1_9MYRT</name>
<dbReference type="EMBL" id="CM042882">
    <property type="protein sequence ID" value="KAI4380534.1"/>
    <property type="molecule type" value="Genomic_DNA"/>
</dbReference>
<protein>
    <submittedName>
        <fullName evidence="1">Uncharacterized protein</fullName>
    </submittedName>
</protein>
<proteinExistence type="predicted"/>
<reference evidence="2" key="1">
    <citation type="journal article" date="2023" name="Front. Plant Sci.">
        <title>Chromosomal-level genome assembly of Melastoma candidum provides insights into trichome evolution.</title>
        <authorList>
            <person name="Zhong Y."/>
            <person name="Wu W."/>
            <person name="Sun C."/>
            <person name="Zou P."/>
            <person name="Liu Y."/>
            <person name="Dai S."/>
            <person name="Zhou R."/>
        </authorList>
    </citation>
    <scope>NUCLEOTIDE SEQUENCE [LARGE SCALE GENOMIC DNA]</scope>
</reference>
<sequence length="88" mass="9467">MMHLAAQARVRNAIANSHSEVCSNLAGLVTLLGACKSSDPQPAVVWASSRSVYGLNNKNGVDLERDLAFIDDPCPMGQNNRRKWACGP</sequence>
<accession>A0ACB9RNS1</accession>
<comment type="caution">
    <text evidence="1">The sequence shown here is derived from an EMBL/GenBank/DDBJ whole genome shotgun (WGS) entry which is preliminary data.</text>
</comment>
<dbReference type="Proteomes" id="UP001057402">
    <property type="component" value="Chromosome 3"/>
</dbReference>
<evidence type="ECO:0000313" key="1">
    <source>
        <dbReference type="EMBL" id="KAI4380534.1"/>
    </source>
</evidence>
<organism evidence="1 2">
    <name type="scientific">Melastoma candidum</name>
    <dbReference type="NCBI Taxonomy" id="119954"/>
    <lineage>
        <taxon>Eukaryota</taxon>
        <taxon>Viridiplantae</taxon>
        <taxon>Streptophyta</taxon>
        <taxon>Embryophyta</taxon>
        <taxon>Tracheophyta</taxon>
        <taxon>Spermatophyta</taxon>
        <taxon>Magnoliopsida</taxon>
        <taxon>eudicotyledons</taxon>
        <taxon>Gunneridae</taxon>
        <taxon>Pentapetalae</taxon>
        <taxon>rosids</taxon>
        <taxon>malvids</taxon>
        <taxon>Myrtales</taxon>
        <taxon>Melastomataceae</taxon>
        <taxon>Melastomatoideae</taxon>
        <taxon>Melastomateae</taxon>
        <taxon>Melastoma</taxon>
    </lineage>
</organism>
<keyword evidence="2" id="KW-1185">Reference proteome</keyword>
<evidence type="ECO:0000313" key="2">
    <source>
        <dbReference type="Proteomes" id="UP001057402"/>
    </source>
</evidence>
<gene>
    <name evidence="1" type="ORF">MLD38_006712</name>
</gene>